<dbReference type="EMBL" id="JASCZI010181859">
    <property type="protein sequence ID" value="MED6186141.1"/>
    <property type="molecule type" value="Genomic_DNA"/>
</dbReference>
<keyword evidence="3" id="KW-0067">ATP-binding</keyword>
<dbReference type="InterPro" id="IPR002182">
    <property type="entry name" value="NB-ARC"/>
</dbReference>
<dbReference type="SUPFAM" id="SSF52540">
    <property type="entry name" value="P-loop containing nucleoside triphosphate hydrolases"/>
    <property type="match status" value="1"/>
</dbReference>
<protein>
    <recommendedName>
        <fullName evidence="5">NB-ARC domain-containing protein</fullName>
    </recommendedName>
</protein>
<accession>A0ABU6WL62</accession>
<dbReference type="PANTHER" id="PTHR33463:SF204">
    <property type="entry name" value="NB-ARC DOMAIN-CONTAINING PROTEIN"/>
    <property type="match status" value="1"/>
</dbReference>
<name>A0ABU6WL62_9FABA</name>
<keyword evidence="7" id="KW-1185">Reference proteome</keyword>
<feature type="coiled-coil region" evidence="4">
    <location>
        <begin position="542"/>
        <end position="583"/>
    </location>
</feature>
<organism evidence="6 7">
    <name type="scientific">Stylosanthes scabra</name>
    <dbReference type="NCBI Taxonomy" id="79078"/>
    <lineage>
        <taxon>Eukaryota</taxon>
        <taxon>Viridiplantae</taxon>
        <taxon>Streptophyta</taxon>
        <taxon>Embryophyta</taxon>
        <taxon>Tracheophyta</taxon>
        <taxon>Spermatophyta</taxon>
        <taxon>Magnoliopsida</taxon>
        <taxon>eudicotyledons</taxon>
        <taxon>Gunneridae</taxon>
        <taxon>Pentapetalae</taxon>
        <taxon>rosids</taxon>
        <taxon>fabids</taxon>
        <taxon>Fabales</taxon>
        <taxon>Fabaceae</taxon>
        <taxon>Papilionoideae</taxon>
        <taxon>50 kb inversion clade</taxon>
        <taxon>dalbergioids sensu lato</taxon>
        <taxon>Dalbergieae</taxon>
        <taxon>Pterocarpus clade</taxon>
        <taxon>Stylosanthes</taxon>
    </lineage>
</organism>
<dbReference type="InterPro" id="IPR042197">
    <property type="entry name" value="Apaf_helical"/>
</dbReference>
<evidence type="ECO:0000256" key="3">
    <source>
        <dbReference type="ARBA" id="ARBA00022840"/>
    </source>
</evidence>
<proteinExistence type="predicted"/>
<evidence type="ECO:0000313" key="6">
    <source>
        <dbReference type="EMBL" id="MED6186141.1"/>
    </source>
</evidence>
<dbReference type="Pfam" id="PF00931">
    <property type="entry name" value="NB-ARC"/>
    <property type="match status" value="1"/>
</dbReference>
<evidence type="ECO:0000259" key="5">
    <source>
        <dbReference type="Pfam" id="PF00931"/>
    </source>
</evidence>
<dbReference type="PANTHER" id="PTHR33463">
    <property type="entry name" value="NB-ARC DOMAIN-CONTAINING PROTEIN-RELATED"/>
    <property type="match status" value="1"/>
</dbReference>
<sequence>MGHQGHVLMRKPEHLRRKLETKVEQVQEQVNHTVQGSGTDGGCFMQLDFESRESTFNGILEALKDDNISRVALYGMGGVGKTTLAMQVGKRVKDMNMFNLVLLVHVTTAENVKRIQGDVAAGLGLSLGEESDQDERQRQLSLRLRNVEHVLIILDDLWDKLDLRKIGILNNHCKVLLTTRTQQVAYLMGCQRSFHLFLLTLEENWDLFKRRAGIHDDRFEPDLLAIAKEVSAHCEGLPLAISVLGSSLRAGTLEQWKQVLKDLRSPRGKGLNWEDDSSNFIIQIMLVIYNIILASKEAKSIFLICGMYPEDHEILIEDLYQHAIRLNLCSKTDVIATITSLKNSNLLMPSITSKDHVSMHDLVRFAARKIAFKEKPTNRDDISEYMNALYNEEHFQWQEELHRLLRRLYGVTEYPECSSTIRELQVAESYSSTIPKPSGKLVDFYGLCQVDKSFLPMLKEACANDPNLIESQRKHSEMLRQSAFDSLGRLLFLLHNVRIRHWIYHKQELEMFWEQIKIMKFDLEWLSPIVEGVLSSTAITRIEELCQEEKNWNDEAAKLRKQLKIVEDKAAAVRNEISLTESKLDGFAIAQVENFI</sequence>
<keyword evidence="1" id="KW-0547">Nucleotide-binding</keyword>
<gene>
    <name evidence="6" type="ORF">PIB30_063960</name>
</gene>
<keyword evidence="4" id="KW-0175">Coiled coil</keyword>
<evidence type="ECO:0000256" key="1">
    <source>
        <dbReference type="ARBA" id="ARBA00022741"/>
    </source>
</evidence>
<keyword evidence="2" id="KW-0611">Plant defense</keyword>
<dbReference type="Gene3D" id="3.40.50.300">
    <property type="entry name" value="P-loop containing nucleotide triphosphate hydrolases"/>
    <property type="match status" value="1"/>
</dbReference>
<reference evidence="6 7" key="1">
    <citation type="journal article" date="2023" name="Plants (Basel)">
        <title>Bridging the Gap: Combining Genomics and Transcriptomics Approaches to Understand Stylosanthes scabra, an Orphan Legume from the Brazilian Caatinga.</title>
        <authorList>
            <person name="Ferreira-Neto J.R.C."/>
            <person name="da Silva M.D."/>
            <person name="Binneck E."/>
            <person name="de Melo N.F."/>
            <person name="da Silva R.H."/>
            <person name="de Melo A.L.T.M."/>
            <person name="Pandolfi V."/>
            <person name="Bustamante F.O."/>
            <person name="Brasileiro-Vidal A.C."/>
            <person name="Benko-Iseppon A.M."/>
        </authorList>
    </citation>
    <scope>NUCLEOTIDE SEQUENCE [LARGE SCALE GENOMIC DNA]</scope>
    <source>
        <tissue evidence="6">Leaves</tissue>
    </source>
</reference>
<dbReference type="Proteomes" id="UP001341840">
    <property type="component" value="Unassembled WGS sequence"/>
</dbReference>
<feature type="domain" description="NB-ARC" evidence="5">
    <location>
        <begin position="53"/>
        <end position="213"/>
    </location>
</feature>
<dbReference type="InterPro" id="IPR050905">
    <property type="entry name" value="Plant_NBS-LRR"/>
</dbReference>
<dbReference type="InterPro" id="IPR027417">
    <property type="entry name" value="P-loop_NTPase"/>
</dbReference>
<dbReference type="Gene3D" id="1.10.8.430">
    <property type="entry name" value="Helical domain of apoptotic protease-activating factors"/>
    <property type="match status" value="1"/>
</dbReference>
<evidence type="ECO:0000313" key="7">
    <source>
        <dbReference type="Proteomes" id="UP001341840"/>
    </source>
</evidence>
<evidence type="ECO:0000256" key="4">
    <source>
        <dbReference type="SAM" id="Coils"/>
    </source>
</evidence>
<comment type="caution">
    <text evidence="6">The sequence shown here is derived from an EMBL/GenBank/DDBJ whole genome shotgun (WGS) entry which is preliminary data.</text>
</comment>
<evidence type="ECO:0000256" key="2">
    <source>
        <dbReference type="ARBA" id="ARBA00022821"/>
    </source>
</evidence>
<dbReference type="PRINTS" id="PR00364">
    <property type="entry name" value="DISEASERSIST"/>
</dbReference>